<dbReference type="SUPFAM" id="SSF69118">
    <property type="entry name" value="AhpD-like"/>
    <property type="match status" value="1"/>
</dbReference>
<dbReference type="NCBIfam" id="TIGR00778">
    <property type="entry name" value="ahpD_dom"/>
    <property type="match status" value="1"/>
</dbReference>
<dbReference type="Gene3D" id="1.20.1290.10">
    <property type="entry name" value="AhpD-like"/>
    <property type="match status" value="1"/>
</dbReference>
<name>A0ABW9Y6T8_9RHOB</name>
<evidence type="ECO:0000259" key="1">
    <source>
        <dbReference type="Pfam" id="PF02627"/>
    </source>
</evidence>
<keyword evidence="3" id="KW-1185">Reference proteome</keyword>
<organism evidence="2 3">
    <name type="scientific">Paragemmobacter ruber</name>
    <dbReference type="NCBI Taxonomy" id="1985673"/>
    <lineage>
        <taxon>Bacteria</taxon>
        <taxon>Pseudomonadati</taxon>
        <taxon>Pseudomonadota</taxon>
        <taxon>Alphaproteobacteria</taxon>
        <taxon>Rhodobacterales</taxon>
        <taxon>Paracoccaceae</taxon>
        <taxon>Paragemmobacter</taxon>
    </lineage>
</organism>
<evidence type="ECO:0000313" key="2">
    <source>
        <dbReference type="EMBL" id="NBE08243.1"/>
    </source>
</evidence>
<reference evidence="3" key="1">
    <citation type="submission" date="2020-01" db="EMBL/GenBank/DDBJ databases">
        <title>Sphingomonas sp. strain CSW-10.</title>
        <authorList>
            <person name="Chen W.-M."/>
        </authorList>
    </citation>
    <scope>NUCLEOTIDE SEQUENCE [LARGE SCALE GENOMIC DNA]</scope>
    <source>
        <strain evidence="3">CCP-1</strain>
    </source>
</reference>
<dbReference type="PANTHER" id="PTHR35446">
    <property type="entry name" value="SI:CH211-175M2.5"/>
    <property type="match status" value="1"/>
</dbReference>
<feature type="domain" description="Carboxymuconolactone decarboxylase-like" evidence="1">
    <location>
        <begin position="43"/>
        <end position="123"/>
    </location>
</feature>
<dbReference type="Pfam" id="PF02627">
    <property type="entry name" value="CMD"/>
    <property type="match status" value="1"/>
</dbReference>
<sequence length="141" mass="15057">MAVVPILSDKAAGADALAVFDDIRAKRNTDYVNNFWRALAADPALLRATWERLQVVMGPGHLDPLVKEMIYIAVSVTNGCSYCIHSHTAAARAKGMTDAQQGELMAVIAMATQTNALATALQVPVDDRFTVTGEGPTDDTP</sequence>
<dbReference type="InterPro" id="IPR004675">
    <property type="entry name" value="AhpD_core"/>
</dbReference>
<protein>
    <submittedName>
        <fullName evidence="2">Carboxymuconolactone decarboxylase family protein</fullName>
    </submittedName>
</protein>
<dbReference type="EMBL" id="JAAATW010000002">
    <property type="protein sequence ID" value="NBE08243.1"/>
    <property type="molecule type" value="Genomic_DNA"/>
</dbReference>
<proteinExistence type="predicted"/>
<dbReference type="RefSeq" id="WP_161767219.1">
    <property type="nucleotide sequence ID" value="NZ_JAAATW010000002.1"/>
</dbReference>
<dbReference type="PANTHER" id="PTHR35446:SF2">
    <property type="entry name" value="CARBOXYMUCONOLACTONE DECARBOXYLASE-LIKE DOMAIN-CONTAINING PROTEIN"/>
    <property type="match status" value="1"/>
</dbReference>
<dbReference type="InterPro" id="IPR003779">
    <property type="entry name" value="CMD-like"/>
</dbReference>
<accession>A0ABW9Y6T8</accession>
<dbReference type="Proteomes" id="UP001517376">
    <property type="component" value="Unassembled WGS sequence"/>
</dbReference>
<comment type="caution">
    <text evidence="2">The sequence shown here is derived from an EMBL/GenBank/DDBJ whole genome shotgun (WGS) entry which is preliminary data.</text>
</comment>
<gene>
    <name evidence="2" type="ORF">GU920_11900</name>
</gene>
<evidence type="ECO:0000313" key="3">
    <source>
        <dbReference type="Proteomes" id="UP001517376"/>
    </source>
</evidence>
<dbReference type="InterPro" id="IPR029032">
    <property type="entry name" value="AhpD-like"/>
</dbReference>